<sequence>MLRNRFLTGTALTQHFLGLGGSNPSAWTVRRRLAEGNLKPFRPANGPKLERHHRIARQIYAREHSDWAIENWSNVMFSDESKFMLYKNDGRAKVYRRPGERFMQACIEEKVAYGGGSVLVWAGISAESRTELVLIENGTLNGVRYVDEILNEHVGPFMARLGENAIFMHDNARPHTARVVQTYLDEVNIRPMVWPARSPDLNPIEHAWDELGRRVRQRDPPSITLRDLKHALVEEWENIPQQCFRNLVYSMPNRIAAVQTARGDIEVNVTLTKFTDRKCSENYPVNRFGAVFNSTIQVCYGDYQNRADTCQGDSGGPLTILNHGIHCMYTVVGITSFGMNCGSVGVPGWYTKVSTTCPGLRA</sequence>
<evidence type="ECO:0000313" key="1">
    <source>
        <dbReference type="EMBL" id="KAI8438455.1"/>
    </source>
</evidence>
<reference evidence="1 2" key="1">
    <citation type="journal article" date="2022" name="Genome Biol. Evol.">
        <title>The Spruce Budworm Genome: Reconstructing the Evolutionary History of Antifreeze Proteins.</title>
        <authorList>
            <person name="Beliveau C."/>
            <person name="Gagne P."/>
            <person name="Picq S."/>
            <person name="Vernygora O."/>
            <person name="Keeling C.I."/>
            <person name="Pinkney K."/>
            <person name="Doucet D."/>
            <person name="Wen F."/>
            <person name="Johnston J.S."/>
            <person name="Maaroufi H."/>
            <person name="Boyle B."/>
            <person name="Laroche J."/>
            <person name="Dewar K."/>
            <person name="Juretic N."/>
            <person name="Blackburn G."/>
            <person name="Nisole A."/>
            <person name="Brunet B."/>
            <person name="Brandao M."/>
            <person name="Lumley L."/>
            <person name="Duan J."/>
            <person name="Quan G."/>
            <person name="Lucarotti C.J."/>
            <person name="Roe A.D."/>
            <person name="Sperling F.A.H."/>
            <person name="Levesque R.C."/>
            <person name="Cusson M."/>
        </authorList>
    </citation>
    <scope>NUCLEOTIDE SEQUENCE [LARGE SCALE GENOMIC DNA]</scope>
    <source>
        <strain evidence="1">Glfc:IPQL:Cfum</strain>
    </source>
</reference>
<proteinExistence type="predicted"/>
<keyword evidence="2" id="KW-1185">Reference proteome</keyword>
<evidence type="ECO:0000313" key="2">
    <source>
        <dbReference type="Proteomes" id="UP001064048"/>
    </source>
</evidence>
<gene>
    <name evidence="1" type="ORF">MSG28_010965</name>
</gene>
<organism evidence="1 2">
    <name type="scientific">Choristoneura fumiferana</name>
    <name type="common">Spruce budworm moth</name>
    <name type="synonym">Archips fumiferana</name>
    <dbReference type="NCBI Taxonomy" id="7141"/>
    <lineage>
        <taxon>Eukaryota</taxon>
        <taxon>Metazoa</taxon>
        <taxon>Ecdysozoa</taxon>
        <taxon>Arthropoda</taxon>
        <taxon>Hexapoda</taxon>
        <taxon>Insecta</taxon>
        <taxon>Pterygota</taxon>
        <taxon>Neoptera</taxon>
        <taxon>Endopterygota</taxon>
        <taxon>Lepidoptera</taxon>
        <taxon>Glossata</taxon>
        <taxon>Ditrysia</taxon>
        <taxon>Tortricoidea</taxon>
        <taxon>Tortricidae</taxon>
        <taxon>Tortricinae</taxon>
        <taxon>Choristoneura</taxon>
    </lineage>
</organism>
<protein>
    <submittedName>
        <fullName evidence="1">Uncharacterized protein</fullName>
    </submittedName>
</protein>
<name>A0ACC0KQA4_CHOFU</name>
<comment type="caution">
    <text evidence="1">The sequence shown here is derived from an EMBL/GenBank/DDBJ whole genome shotgun (WGS) entry which is preliminary data.</text>
</comment>
<dbReference type="EMBL" id="CM046118">
    <property type="protein sequence ID" value="KAI8438455.1"/>
    <property type="molecule type" value="Genomic_DNA"/>
</dbReference>
<dbReference type="Proteomes" id="UP001064048">
    <property type="component" value="Chromosome 18"/>
</dbReference>
<accession>A0ACC0KQA4</accession>